<name>A0A1F6UUT2_9BACT</name>
<accession>A0A1F6UUT2</accession>
<evidence type="ECO:0008006" key="3">
    <source>
        <dbReference type="Google" id="ProtNLM"/>
    </source>
</evidence>
<evidence type="ECO:0000313" key="2">
    <source>
        <dbReference type="Proteomes" id="UP000182253"/>
    </source>
</evidence>
<dbReference type="AlphaFoldDB" id="A0A1F6UUT2"/>
<protein>
    <recommendedName>
        <fullName evidence="3">Lipoprotein</fullName>
    </recommendedName>
</protein>
<reference evidence="1 2" key="1">
    <citation type="journal article" date="2016" name="Nat. Commun.">
        <title>Thousands of microbial genomes shed light on interconnected biogeochemical processes in an aquifer system.</title>
        <authorList>
            <person name="Anantharaman K."/>
            <person name="Brown C.T."/>
            <person name="Hug L.A."/>
            <person name="Sharon I."/>
            <person name="Castelle C.J."/>
            <person name="Probst A.J."/>
            <person name="Thomas B.C."/>
            <person name="Singh A."/>
            <person name="Wilkins M.J."/>
            <person name="Karaoz U."/>
            <person name="Brodie E.L."/>
            <person name="Williams K.H."/>
            <person name="Hubbard S.S."/>
            <person name="Banfield J.F."/>
        </authorList>
    </citation>
    <scope>NUCLEOTIDE SEQUENCE [LARGE SCALE GENOMIC DNA]</scope>
</reference>
<comment type="caution">
    <text evidence="1">The sequence shown here is derived from an EMBL/GenBank/DDBJ whole genome shotgun (WGS) entry which is preliminary data.</text>
</comment>
<gene>
    <name evidence="1" type="ORF">A2645_01610</name>
</gene>
<evidence type="ECO:0000313" key="1">
    <source>
        <dbReference type="EMBL" id="OGI61133.1"/>
    </source>
</evidence>
<organism evidence="1 2">
    <name type="scientific">Candidatus Nomurabacteria bacterium RIFCSPHIGHO2_01_FULL_39_9</name>
    <dbReference type="NCBI Taxonomy" id="1801735"/>
    <lineage>
        <taxon>Bacteria</taxon>
        <taxon>Candidatus Nomuraibacteriota</taxon>
    </lineage>
</organism>
<dbReference type="PROSITE" id="PS51257">
    <property type="entry name" value="PROKAR_LIPOPROTEIN"/>
    <property type="match status" value="1"/>
</dbReference>
<dbReference type="EMBL" id="MFTL01000028">
    <property type="protein sequence ID" value="OGI61133.1"/>
    <property type="molecule type" value="Genomic_DNA"/>
</dbReference>
<proteinExistence type="predicted"/>
<dbReference type="Proteomes" id="UP000182253">
    <property type="component" value="Unassembled WGS sequence"/>
</dbReference>
<sequence length="140" mass="16087">MKTLFFSIIIGCFLTTVGCKYRGLSLFEKKSCSGKDFKTIYAFEVIDTIYALPLPFFKKVFISGYTINADTDNDGKYDLKINFDKERFSELTKKGLPRHVELDVSPKPKNVKLDQKCILDCNYFPNKDQSAKKRNEKPSS</sequence>